<gene>
    <name evidence="3" type="ORF">BQ8794_130210</name>
</gene>
<accession>A0A1R3V1F4</accession>
<dbReference type="Gene3D" id="3.40.190.10">
    <property type="entry name" value="Periplasmic binding protein-like II"/>
    <property type="match status" value="2"/>
</dbReference>
<organism evidence="3 4">
    <name type="scientific">Mesorhizobium prunaredense</name>
    <dbReference type="NCBI Taxonomy" id="1631249"/>
    <lineage>
        <taxon>Bacteria</taxon>
        <taxon>Pseudomonadati</taxon>
        <taxon>Pseudomonadota</taxon>
        <taxon>Alphaproteobacteria</taxon>
        <taxon>Hyphomicrobiales</taxon>
        <taxon>Phyllobacteriaceae</taxon>
        <taxon>Mesorhizobium</taxon>
    </lineage>
</organism>
<evidence type="ECO:0000256" key="1">
    <source>
        <dbReference type="ARBA" id="ARBA00022729"/>
    </source>
</evidence>
<keyword evidence="2" id="KW-0574">Periplasm</keyword>
<dbReference type="InterPro" id="IPR006059">
    <property type="entry name" value="SBP"/>
</dbReference>
<dbReference type="Pfam" id="PF13416">
    <property type="entry name" value="SBP_bac_8"/>
    <property type="match status" value="1"/>
</dbReference>
<keyword evidence="4" id="KW-1185">Reference proteome</keyword>
<name>A0A1R3V1F4_9HYPH</name>
<dbReference type="CDD" id="cd13589">
    <property type="entry name" value="PBP2_polyamine_RpCGA009"/>
    <property type="match status" value="1"/>
</dbReference>
<dbReference type="AlphaFoldDB" id="A0A1R3V1F4"/>
<evidence type="ECO:0000256" key="2">
    <source>
        <dbReference type="ARBA" id="ARBA00022764"/>
    </source>
</evidence>
<evidence type="ECO:0000313" key="4">
    <source>
        <dbReference type="Proteomes" id="UP000188388"/>
    </source>
</evidence>
<dbReference type="STRING" id="1631249.BQ8794_130210"/>
<dbReference type="EMBL" id="FTPD01000005">
    <property type="protein sequence ID" value="SIT53726.1"/>
    <property type="molecule type" value="Genomic_DNA"/>
</dbReference>
<sequence length="366" mass="39601">MTPEMHYETINQERGITMKTRTAILHSALLASVLALPGVAVARDLTVVSAGGIFQDAQREVYFDPFRKETGIPLAEDSWDGGIGVLRTKVGAGEANNWDVVEVEAEEEALGCEEGLFETIDPPTVGGAERYIAGSVTECGVPANIFSIVLAYDGAVFKDGPKTWADVWDTKKYPGKRAFRNGPKFTLEAALMADGVAAADVYKTLGTPEGVDRAFKKLDELKSDIVWWSSGNQPMQLLGSGEVAMTTSYNGRIRGANAENKRDFKIMWSGNILNIDSWVILKGSPNKDNAVKLLEYLGRTDRQVEWPAKLGYGVGSVAAQAALPADVATTLPTSPEHIAAGITVDADFWVQNIDALNERFTAWAAK</sequence>
<dbReference type="PANTHER" id="PTHR30222">
    <property type="entry name" value="SPERMIDINE/PUTRESCINE-BINDING PERIPLASMIC PROTEIN"/>
    <property type="match status" value="1"/>
</dbReference>
<dbReference type="PANTHER" id="PTHR30222:SF2">
    <property type="entry name" value="ABC TRANSPORTER SUBSTRATE-BINDING PROTEIN"/>
    <property type="match status" value="1"/>
</dbReference>
<protein>
    <submittedName>
        <fullName evidence="3">Spermidine/putrescine-binding periplasmic protein</fullName>
    </submittedName>
</protein>
<dbReference type="SUPFAM" id="SSF53850">
    <property type="entry name" value="Periplasmic binding protein-like II"/>
    <property type="match status" value="1"/>
</dbReference>
<reference evidence="4" key="1">
    <citation type="submission" date="2017-01" db="EMBL/GenBank/DDBJ databases">
        <authorList>
            <person name="Brunel B."/>
        </authorList>
    </citation>
    <scope>NUCLEOTIDE SEQUENCE [LARGE SCALE GENOMIC DNA]</scope>
</reference>
<dbReference type="Proteomes" id="UP000188388">
    <property type="component" value="Unassembled WGS sequence"/>
</dbReference>
<proteinExistence type="predicted"/>
<evidence type="ECO:0000313" key="3">
    <source>
        <dbReference type="EMBL" id="SIT53726.1"/>
    </source>
</evidence>
<keyword evidence="1" id="KW-0732">Signal</keyword>